<dbReference type="PROSITE" id="PS50975">
    <property type="entry name" value="ATP_GRASP"/>
    <property type="match status" value="1"/>
</dbReference>
<evidence type="ECO:0000256" key="4">
    <source>
        <dbReference type="ARBA" id="ARBA00022598"/>
    </source>
</evidence>
<evidence type="ECO:0000313" key="13">
    <source>
        <dbReference type="Proteomes" id="UP000199427"/>
    </source>
</evidence>
<evidence type="ECO:0000259" key="10">
    <source>
        <dbReference type="PROSITE" id="PS50975"/>
    </source>
</evidence>
<dbReference type="PANTHER" id="PTHR21621:SF0">
    <property type="entry name" value="BETA-CITRYLGLUTAMATE SYNTHASE B-RELATED"/>
    <property type="match status" value="1"/>
</dbReference>
<dbReference type="EMBL" id="FOES01000026">
    <property type="protein sequence ID" value="SEQ77513.1"/>
    <property type="molecule type" value="Genomic_DNA"/>
</dbReference>
<evidence type="ECO:0000256" key="9">
    <source>
        <dbReference type="RuleBase" id="RU004168"/>
    </source>
</evidence>
<feature type="domain" description="ATP-grasp" evidence="10">
    <location>
        <begin position="96"/>
        <end position="349"/>
    </location>
</feature>
<dbReference type="InterPro" id="IPR020561">
    <property type="entry name" value="PRibGlycinamid_synth_ATP-grasp"/>
</dbReference>
<dbReference type="GO" id="GO:0018169">
    <property type="term" value="F:ribosomal S6-glutamic acid ligase activity"/>
    <property type="evidence" value="ECO:0007669"/>
    <property type="project" value="TreeGrafter"/>
</dbReference>
<organism evidence="12 13">
    <name type="scientific">Piscibacillus halophilus</name>
    <dbReference type="NCBI Taxonomy" id="571933"/>
    <lineage>
        <taxon>Bacteria</taxon>
        <taxon>Bacillati</taxon>
        <taxon>Bacillota</taxon>
        <taxon>Bacilli</taxon>
        <taxon>Bacillales</taxon>
        <taxon>Bacillaceae</taxon>
        <taxon>Piscibacillus</taxon>
    </lineage>
</organism>
<comment type="similarity">
    <text evidence="9">Belongs to the acylphosphatase family.</text>
</comment>
<dbReference type="InterPro" id="IPR036046">
    <property type="entry name" value="Acylphosphatase-like_dom_sf"/>
</dbReference>
<comment type="cofactor">
    <cofactor evidence="2">
        <name>Mg(2+)</name>
        <dbReference type="ChEBI" id="CHEBI:18420"/>
    </cofactor>
</comment>
<proteinExistence type="inferred from homology"/>
<evidence type="ECO:0000313" key="12">
    <source>
        <dbReference type="EMBL" id="SEQ77513.1"/>
    </source>
</evidence>
<evidence type="ECO:0000256" key="1">
    <source>
        <dbReference type="ARBA" id="ARBA00001936"/>
    </source>
</evidence>
<evidence type="ECO:0000259" key="11">
    <source>
        <dbReference type="PROSITE" id="PS51160"/>
    </source>
</evidence>
<dbReference type="InterPro" id="IPR001792">
    <property type="entry name" value="Acylphosphatase-like_dom"/>
</dbReference>
<comment type="catalytic activity">
    <reaction evidence="8">
        <text>an acyl phosphate + H2O = a carboxylate + phosphate + H(+)</text>
        <dbReference type="Rhea" id="RHEA:14965"/>
        <dbReference type="ChEBI" id="CHEBI:15377"/>
        <dbReference type="ChEBI" id="CHEBI:15378"/>
        <dbReference type="ChEBI" id="CHEBI:29067"/>
        <dbReference type="ChEBI" id="CHEBI:43474"/>
        <dbReference type="ChEBI" id="CHEBI:59918"/>
        <dbReference type="EC" id="3.6.1.7"/>
    </reaction>
</comment>
<dbReference type="Gene3D" id="3.30.470.20">
    <property type="entry name" value="ATP-grasp fold, B domain"/>
    <property type="match status" value="2"/>
</dbReference>
<name>A0A1H9ISD4_9BACI</name>
<dbReference type="GO" id="GO:0009432">
    <property type="term" value="P:SOS response"/>
    <property type="evidence" value="ECO:0007669"/>
    <property type="project" value="TreeGrafter"/>
</dbReference>
<dbReference type="GO" id="GO:0046872">
    <property type="term" value="F:metal ion binding"/>
    <property type="evidence" value="ECO:0007669"/>
    <property type="project" value="InterPro"/>
</dbReference>
<dbReference type="SMART" id="SM01209">
    <property type="entry name" value="GARS_A"/>
    <property type="match status" value="1"/>
</dbReference>
<protein>
    <recommendedName>
        <fullName evidence="3 8">acylphosphatase</fullName>
        <ecNumber evidence="8">3.6.1.7</ecNumber>
    </recommendedName>
</protein>
<evidence type="ECO:0000256" key="8">
    <source>
        <dbReference type="PROSITE-ProRule" id="PRU00520"/>
    </source>
</evidence>
<dbReference type="Gene3D" id="3.30.70.100">
    <property type="match status" value="1"/>
</dbReference>
<feature type="active site" evidence="8">
    <location>
        <position position="424"/>
    </location>
</feature>
<keyword evidence="6 7" id="KW-0067">ATP-binding</keyword>
<reference evidence="12 13" key="1">
    <citation type="submission" date="2016-10" db="EMBL/GenBank/DDBJ databases">
        <authorList>
            <person name="de Groot N.N."/>
        </authorList>
    </citation>
    <scope>NUCLEOTIDE SEQUENCE [LARGE SCALE GENOMIC DNA]</scope>
    <source>
        <strain evidence="12 13">DSM 21633</strain>
    </source>
</reference>
<accession>A0A1H9ISD4</accession>
<dbReference type="SUPFAM" id="SSF54975">
    <property type="entry name" value="Acylphosphatase/BLUF domain-like"/>
    <property type="match status" value="1"/>
</dbReference>
<evidence type="ECO:0000256" key="6">
    <source>
        <dbReference type="ARBA" id="ARBA00022840"/>
    </source>
</evidence>
<evidence type="ECO:0000256" key="5">
    <source>
        <dbReference type="ARBA" id="ARBA00022741"/>
    </source>
</evidence>
<dbReference type="Pfam" id="PF00708">
    <property type="entry name" value="Acylphosphatase"/>
    <property type="match status" value="1"/>
</dbReference>
<dbReference type="PANTHER" id="PTHR21621">
    <property type="entry name" value="RIBOSOMAL PROTEIN S6 MODIFICATION PROTEIN"/>
    <property type="match status" value="1"/>
</dbReference>
<dbReference type="PROSITE" id="PS51160">
    <property type="entry name" value="ACYLPHOSPHATASE_3"/>
    <property type="match status" value="1"/>
</dbReference>
<keyword evidence="8" id="KW-0378">Hydrolase</keyword>
<dbReference type="Proteomes" id="UP000199427">
    <property type="component" value="Unassembled WGS sequence"/>
</dbReference>
<comment type="cofactor">
    <cofactor evidence="1">
        <name>Mn(2+)</name>
        <dbReference type="ChEBI" id="CHEBI:29035"/>
    </cofactor>
</comment>
<dbReference type="SUPFAM" id="SSF56059">
    <property type="entry name" value="Glutathione synthetase ATP-binding domain-like"/>
    <property type="match status" value="1"/>
</dbReference>
<dbReference type="STRING" id="571933.SAMN05216362_12625"/>
<dbReference type="OrthoDB" id="9803907at2"/>
<keyword evidence="5 7" id="KW-0547">Nucleotide-binding</keyword>
<keyword evidence="13" id="KW-1185">Reference proteome</keyword>
<dbReference type="AlphaFoldDB" id="A0A1H9ISD4"/>
<feature type="domain" description="Acylphosphatase-like" evidence="11">
    <location>
        <begin position="391"/>
        <end position="478"/>
    </location>
</feature>
<gene>
    <name evidence="12" type="ORF">SAMN05216362_12625</name>
</gene>
<dbReference type="InterPro" id="IPR011761">
    <property type="entry name" value="ATP-grasp"/>
</dbReference>
<dbReference type="GO" id="GO:0003998">
    <property type="term" value="F:acylphosphatase activity"/>
    <property type="evidence" value="ECO:0007669"/>
    <property type="project" value="UniProtKB-EC"/>
</dbReference>
<dbReference type="GO" id="GO:0005737">
    <property type="term" value="C:cytoplasm"/>
    <property type="evidence" value="ECO:0007669"/>
    <property type="project" value="TreeGrafter"/>
</dbReference>
<evidence type="ECO:0000256" key="3">
    <source>
        <dbReference type="ARBA" id="ARBA00015991"/>
    </source>
</evidence>
<dbReference type="Pfam" id="PF01071">
    <property type="entry name" value="GARS_A"/>
    <property type="match status" value="1"/>
</dbReference>
<dbReference type="RefSeq" id="WP_091774271.1">
    <property type="nucleotide sequence ID" value="NZ_FOES01000026.1"/>
</dbReference>
<sequence>MTNDFQPYLTYEVVKGAYGYDLCGYLIALEGWRRGLRLTFYSEDVDFPSVKTVGKHFLGRRFSLSSDEKTHYFFRSRGDLISNDAVDICKDKDWTKSVLSKSNVPVPKGREFSKDVEKEELLNYARKIGFPLVIKPTKGSLGKGVYTDIANEQQFIEVLNEFKKSHSNSGIIIEQHVYGEEYRVYVVGDEVIGATNRIPANIEGDGLNSIKELIKLKNKEKKSNPYLRSKSIDIDYEVKDQIKRKGYTLDTVLEDGEVLYLRTKSNLSAGGDPLDATDILTGEVKEIAVNAAKSIPNFKHGGLDLIVDPLDNRKATIIEMNATAEIGFHHFPMEGKYRDIAGAIVDLYFPETKNENKSTYFFDFKGILNPLRDGTVKYIEIRPTPIGQSYTKKFYVSGKVQKVNYRSWVRKQAIQRNLHGYAKNLNNGKVVVIVSSPEKKNVDNFKKILLKGSPNSIVEKVTEEKIERPIEIGFKVKKQKNKKRNKQHKIVDELNNEKKKYNNVVNSKSWKYTAPFRKIVNKLGDSKKR</sequence>
<evidence type="ECO:0000256" key="7">
    <source>
        <dbReference type="PROSITE-ProRule" id="PRU00409"/>
    </source>
</evidence>
<dbReference type="EC" id="3.6.1.7" evidence="8"/>
<dbReference type="GO" id="GO:0005524">
    <property type="term" value="F:ATP binding"/>
    <property type="evidence" value="ECO:0007669"/>
    <property type="project" value="UniProtKB-UniRule"/>
</dbReference>
<evidence type="ECO:0000256" key="2">
    <source>
        <dbReference type="ARBA" id="ARBA00001946"/>
    </source>
</evidence>
<feature type="active site" evidence="8">
    <location>
        <position position="406"/>
    </location>
</feature>
<keyword evidence="4 12" id="KW-0436">Ligase</keyword>